<evidence type="ECO:0000313" key="3">
    <source>
        <dbReference type="Proteomes" id="UP000011115"/>
    </source>
</evidence>
<dbReference type="AlphaFoldDB" id="M1DTC1"/>
<evidence type="ECO:0000313" key="2">
    <source>
        <dbReference type="EnsemblPlants" id="PGSC0003DMT400094069"/>
    </source>
</evidence>
<feature type="region of interest" description="Disordered" evidence="1">
    <location>
        <begin position="219"/>
        <end position="315"/>
    </location>
</feature>
<dbReference type="InParanoid" id="M1DTC1"/>
<sequence length="426" mass="48838">MMIDEVEILFNYEGSWVISPLLVYTNKLVHSWLNVDPELLIHKDICDEFTSKLGLSRVKQLLVNGPSGKYYIVDGDDGIRAILCLLCGKFKVVNFFFVEEDELTVFAQNITQYSESCFVDVKVGTDCEHSAGSVYEWDLSKGEECDYEWMEASSKERGRTGLIYVVDKVLPEAQHSKEAYMLSYKNKMQPVIGQKFWKVDPSSAMLPPDIVKQLGRPKMKRNRELNEARKRKGEWSQSRKGTQMTCSNCGESNHNVRSYYKEKRTENNAHSKKDKRPMSDNGHGPDVEAETEVGTKAATQEFEPYDPDVEDEEDPPLRPMVICESELKAEKLKTSCSNWTPNGENLFKIQTYWMAEAEITLSCSCCTTQIVGLNSRSISSSDSNKTRECKSHVHHTDTKFSYNSQEVQANKEIHYLFKEKYEFETN</sequence>
<proteinExistence type="predicted"/>
<reference evidence="2" key="2">
    <citation type="submission" date="2015-06" db="UniProtKB">
        <authorList>
            <consortium name="EnsemblPlants"/>
        </authorList>
    </citation>
    <scope>IDENTIFICATION</scope>
    <source>
        <strain evidence="2">DM1-3 516 R44</strain>
    </source>
</reference>
<dbReference type="HOGENOM" id="CLU_644664_0_0_1"/>
<feature type="compositionally biased region" description="Polar residues" evidence="1">
    <location>
        <begin position="235"/>
        <end position="256"/>
    </location>
</feature>
<reference evidence="3" key="1">
    <citation type="journal article" date="2011" name="Nature">
        <title>Genome sequence and analysis of the tuber crop potato.</title>
        <authorList>
            <consortium name="The Potato Genome Sequencing Consortium"/>
        </authorList>
    </citation>
    <scope>NUCLEOTIDE SEQUENCE [LARGE SCALE GENOMIC DNA]</scope>
    <source>
        <strain evidence="3">cv. DM1-3 516 R44</strain>
    </source>
</reference>
<keyword evidence="3" id="KW-1185">Reference proteome</keyword>
<evidence type="ECO:0000256" key="1">
    <source>
        <dbReference type="SAM" id="MobiDB-lite"/>
    </source>
</evidence>
<dbReference type="Proteomes" id="UP000011115">
    <property type="component" value="Unassembled WGS sequence"/>
</dbReference>
<feature type="compositionally biased region" description="Acidic residues" evidence="1">
    <location>
        <begin position="303"/>
        <end position="314"/>
    </location>
</feature>
<dbReference type="Gramene" id="PGSC0003DMT400094069">
    <property type="protein sequence ID" value="PGSC0003DMT400094069"/>
    <property type="gene ID" value="PGSC0003DMG400043640"/>
</dbReference>
<organism evidence="2 3">
    <name type="scientific">Solanum tuberosum</name>
    <name type="common">Potato</name>
    <dbReference type="NCBI Taxonomy" id="4113"/>
    <lineage>
        <taxon>Eukaryota</taxon>
        <taxon>Viridiplantae</taxon>
        <taxon>Streptophyta</taxon>
        <taxon>Embryophyta</taxon>
        <taxon>Tracheophyta</taxon>
        <taxon>Spermatophyta</taxon>
        <taxon>Magnoliopsida</taxon>
        <taxon>eudicotyledons</taxon>
        <taxon>Gunneridae</taxon>
        <taxon>Pentapetalae</taxon>
        <taxon>asterids</taxon>
        <taxon>lamiids</taxon>
        <taxon>Solanales</taxon>
        <taxon>Solanaceae</taxon>
        <taxon>Solanoideae</taxon>
        <taxon>Solaneae</taxon>
        <taxon>Solanum</taxon>
    </lineage>
</organism>
<protein>
    <submittedName>
        <fullName evidence="2">Transposon MuDR mudrA</fullName>
    </submittedName>
</protein>
<feature type="compositionally biased region" description="Basic and acidic residues" evidence="1">
    <location>
        <begin position="259"/>
        <end position="271"/>
    </location>
</feature>
<name>M1DTC1_SOLTU</name>
<accession>M1DTC1</accession>
<dbReference type="PaxDb" id="4113-PGSC0003DMT400094069"/>
<dbReference type="eggNOG" id="ENOG502R552">
    <property type="taxonomic scope" value="Eukaryota"/>
</dbReference>
<dbReference type="EnsemblPlants" id="PGSC0003DMT400094069">
    <property type="protein sequence ID" value="PGSC0003DMT400094069"/>
    <property type="gene ID" value="PGSC0003DMG400043640"/>
</dbReference>